<evidence type="ECO:0000256" key="16">
    <source>
        <dbReference type="ARBA" id="ARBA00073810"/>
    </source>
</evidence>
<dbReference type="OMA" id="NCATIVA"/>
<dbReference type="Gene3D" id="3.40.50.300">
    <property type="entry name" value="P-loop containing nucleotide triphosphate hydrolases"/>
    <property type="match status" value="2"/>
</dbReference>
<dbReference type="GO" id="GO:0005524">
    <property type="term" value="F:ATP binding"/>
    <property type="evidence" value="ECO:0007669"/>
    <property type="project" value="UniProtKB-KW"/>
</dbReference>
<dbReference type="Pfam" id="PF23109">
    <property type="entry name" value="ARCH_RTEL1"/>
    <property type="match status" value="1"/>
</dbReference>
<evidence type="ECO:0000256" key="1">
    <source>
        <dbReference type="ARBA" id="ARBA00004123"/>
    </source>
</evidence>
<dbReference type="GO" id="GO:0046872">
    <property type="term" value="F:metal ion binding"/>
    <property type="evidence" value="ECO:0007669"/>
    <property type="project" value="UniProtKB-KW"/>
</dbReference>
<keyword evidence="19" id="KW-1185">Reference proteome</keyword>
<keyword evidence="13" id="KW-0413">Isomerase</keyword>
<evidence type="ECO:0000256" key="12">
    <source>
        <dbReference type="ARBA" id="ARBA00023204"/>
    </source>
</evidence>
<dbReference type="CDD" id="cd18788">
    <property type="entry name" value="SF2_C_XPD"/>
    <property type="match status" value="1"/>
</dbReference>
<keyword evidence="2" id="KW-0004">4Fe-4S</keyword>
<dbReference type="InterPro" id="IPR027417">
    <property type="entry name" value="P-loop_NTPase"/>
</dbReference>
<keyword evidence="5" id="KW-0227">DNA damage</keyword>
<evidence type="ECO:0000256" key="2">
    <source>
        <dbReference type="ARBA" id="ARBA00022485"/>
    </source>
</evidence>
<evidence type="ECO:0000313" key="18">
    <source>
        <dbReference type="EMBL" id="ESO94497.1"/>
    </source>
</evidence>
<reference evidence="18 19" key="1">
    <citation type="journal article" date="2013" name="Nature">
        <title>Insights into bilaterian evolution from three spiralian genomes.</title>
        <authorList>
            <person name="Simakov O."/>
            <person name="Marletaz F."/>
            <person name="Cho S.J."/>
            <person name="Edsinger-Gonzales E."/>
            <person name="Havlak P."/>
            <person name="Hellsten U."/>
            <person name="Kuo D.H."/>
            <person name="Larsson T."/>
            <person name="Lv J."/>
            <person name="Arendt D."/>
            <person name="Savage R."/>
            <person name="Osoegawa K."/>
            <person name="de Jong P."/>
            <person name="Grimwood J."/>
            <person name="Chapman J.A."/>
            <person name="Shapiro H."/>
            <person name="Aerts A."/>
            <person name="Otillar R.P."/>
            <person name="Terry A.Y."/>
            <person name="Boore J.L."/>
            <person name="Grigoriev I.V."/>
            <person name="Lindberg D.R."/>
            <person name="Seaver E.C."/>
            <person name="Weisblat D.A."/>
            <person name="Putnam N.H."/>
            <person name="Rokhsar D.S."/>
        </authorList>
    </citation>
    <scope>NUCLEOTIDE SEQUENCE [LARGE SCALE GENOMIC DNA]</scope>
</reference>
<dbReference type="AlphaFoldDB" id="V4ACD9"/>
<organism evidence="18 19">
    <name type="scientific">Lottia gigantea</name>
    <name type="common">Giant owl limpet</name>
    <dbReference type="NCBI Taxonomy" id="225164"/>
    <lineage>
        <taxon>Eukaryota</taxon>
        <taxon>Metazoa</taxon>
        <taxon>Spiralia</taxon>
        <taxon>Lophotrochozoa</taxon>
        <taxon>Mollusca</taxon>
        <taxon>Gastropoda</taxon>
        <taxon>Patellogastropoda</taxon>
        <taxon>Lottioidea</taxon>
        <taxon>Lottiidae</taxon>
        <taxon>Lottia</taxon>
    </lineage>
</organism>
<evidence type="ECO:0000256" key="10">
    <source>
        <dbReference type="ARBA" id="ARBA00023014"/>
    </source>
</evidence>
<dbReference type="RefSeq" id="XP_009054781.1">
    <property type="nucleotide sequence ID" value="XM_009056533.1"/>
</dbReference>
<evidence type="ECO:0000256" key="5">
    <source>
        <dbReference type="ARBA" id="ARBA00022763"/>
    </source>
</evidence>
<comment type="subcellular location">
    <subcellularLocation>
        <location evidence="1">Nucleus</location>
    </subcellularLocation>
</comment>
<dbReference type="GO" id="GO:0006281">
    <property type="term" value="P:DNA repair"/>
    <property type="evidence" value="ECO:0007669"/>
    <property type="project" value="UniProtKB-KW"/>
</dbReference>
<keyword evidence="10" id="KW-0411">Iron-sulfur</keyword>
<protein>
    <recommendedName>
        <fullName evidence="16">Regulator of telomere elongation helicase 1 homolog</fullName>
    </recommendedName>
</protein>
<accession>V4ACD9</accession>
<dbReference type="InterPro" id="IPR014001">
    <property type="entry name" value="Helicase_ATP-bd"/>
</dbReference>
<dbReference type="SMART" id="SM00491">
    <property type="entry name" value="HELICc2"/>
    <property type="match status" value="1"/>
</dbReference>
<dbReference type="GO" id="GO:0005634">
    <property type="term" value="C:nucleus"/>
    <property type="evidence" value="ECO:0007669"/>
    <property type="project" value="UniProtKB-SubCell"/>
</dbReference>
<dbReference type="PANTHER" id="PTHR11472">
    <property type="entry name" value="DNA REPAIR DEAD HELICASE RAD3/XP-D SUBFAMILY MEMBER"/>
    <property type="match status" value="1"/>
</dbReference>
<dbReference type="EMBL" id="KB201802">
    <property type="protein sequence ID" value="ESO94497.1"/>
    <property type="molecule type" value="Genomic_DNA"/>
</dbReference>
<dbReference type="FunFam" id="3.40.50.300:FF:000691">
    <property type="entry name" value="Regulator of telomere elongation helicase 1"/>
    <property type="match status" value="1"/>
</dbReference>
<proteinExistence type="predicted"/>
<dbReference type="SUPFAM" id="SSF52540">
    <property type="entry name" value="P-loop containing nucleoside triphosphate hydrolases"/>
    <property type="match status" value="2"/>
</dbReference>
<evidence type="ECO:0000256" key="6">
    <source>
        <dbReference type="ARBA" id="ARBA00022801"/>
    </source>
</evidence>
<dbReference type="GO" id="GO:0090657">
    <property type="term" value="P:telomeric loop disassembly"/>
    <property type="evidence" value="ECO:0007669"/>
    <property type="project" value="TreeGrafter"/>
</dbReference>
<keyword evidence="8" id="KW-0067">ATP-binding</keyword>
<evidence type="ECO:0000256" key="9">
    <source>
        <dbReference type="ARBA" id="ARBA00023004"/>
    </source>
</evidence>
<keyword evidence="14" id="KW-0539">Nucleus</keyword>
<dbReference type="PANTHER" id="PTHR11472:SF34">
    <property type="entry name" value="REGULATOR OF TELOMERE ELONGATION HELICASE 1"/>
    <property type="match status" value="1"/>
</dbReference>
<dbReference type="InterPro" id="IPR013020">
    <property type="entry name" value="Rad3/Chl1-like"/>
</dbReference>
<evidence type="ECO:0000256" key="15">
    <source>
        <dbReference type="ARBA" id="ARBA00049360"/>
    </source>
</evidence>
<evidence type="ECO:0000256" key="7">
    <source>
        <dbReference type="ARBA" id="ARBA00022806"/>
    </source>
</evidence>
<dbReference type="NCBIfam" id="TIGR00604">
    <property type="entry name" value="rad3"/>
    <property type="match status" value="1"/>
</dbReference>
<dbReference type="PROSITE" id="PS51193">
    <property type="entry name" value="HELICASE_ATP_BIND_2"/>
    <property type="match status" value="1"/>
</dbReference>
<dbReference type="FunFam" id="3.40.50.300:FF:000431">
    <property type="entry name" value="Regulator of telomere elongation helicase 1"/>
    <property type="match status" value="1"/>
</dbReference>
<keyword evidence="3" id="KW-0479">Metal-binding</keyword>
<keyword evidence="12" id="KW-0234">DNA repair</keyword>
<dbReference type="GO" id="GO:1904430">
    <property type="term" value="P:negative regulation of t-circle formation"/>
    <property type="evidence" value="ECO:0007669"/>
    <property type="project" value="TreeGrafter"/>
</dbReference>
<evidence type="ECO:0000256" key="13">
    <source>
        <dbReference type="ARBA" id="ARBA00023235"/>
    </source>
</evidence>
<dbReference type="GO" id="GO:0003678">
    <property type="term" value="F:DNA helicase activity"/>
    <property type="evidence" value="ECO:0007669"/>
    <property type="project" value="InterPro"/>
</dbReference>
<dbReference type="Proteomes" id="UP000030746">
    <property type="component" value="Unassembled WGS sequence"/>
</dbReference>
<dbReference type="SMART" id="SM00488">
    <property type="entry name" value="DEXDc2"/>
    <property type="match status" value="1"/>
</dbReference>
<keyword evidence="6" id="KW-0378">Hydrolase</keyword>
<evidence type="ECO:0000256" key="14">
    <source>
        <dbReference type="ARBA" id="ARBA00023242"/>
    </source>
</evidence>
<dbReference type="Pfam" id="PF13307">
    <property type="entry name" value="Helicase_C_2"/>
    <property type="match status" value="1"/>
</dbReference>
<gene>
    <name evidence="18" type="ORF">LOTGIDRAFT_118438</name>
</gene>
<dbReference type="InterPro" id="IPR006554">
    <property type="entry name" value="Helicase-like_DEXD_c2"/>
</dbReference>
<dbReference type="HOGENOM" id="CLU_006515_4_1_1"/>
<dbReference type="InterPro" id="IPR010614">
    <property type="entry name" value="RAD3-like_helicase_DEAD"/>
</dbReference>
<keyword evidence="11" id="KW-0238">DNA-binding</keyword>
<evidence type="ECO:0000256" key="8">
    <source>
        <dbReference type="ARBA" id="ARBA00022840"/>
    </source>
</evidence>
<keyword evidence="7" id="KW-0347">Helicase</keyword>
<dbReference type="OrthoDB" id="19182at2759"/>
<evidence type="ECO:0000313" key="19">
    <source>
        <dbReference type="Proteomes" id="UP000030746"/>
    </source>
</evidence>
<name>V4ACD9_LOTGI</name>
<dbReference type="InterPro" id="IPR014013">
    <property type="entry name" value="Helic_SF1/SF2_ATP-bd_DinG/Rad3"/>
</dbReference>
<feature type="domain" description="Helicase ATP-binding" evidence="17">
    <location>
        <begin position="7"/>
        <end position="295"/>
    </location>
</feature>
<evidence type="ECO:0000256" key="11">
    <source>
        <dbReference type="ARBA" id="ARBA00023125"/>
    </source>
</evidence>
<dbReference type="GO" id="GO:0010569">
    <property type="term" value="P:regulation of double-strand break repair via homologous recombination"/>
    <property type="evidence" value="ECO:0007669"/>
    <property type="project" value="TreeGrafter"/>
</dbReference>
<dbReference type="CTD" id="20231619"/>
<evidence type="ECO:0000259" key="17">
    <source>
        <dbReference type="PROSITE" id="PS51193"/>
    </source>
</evidence>
<dbReference type="KEGG" id="lgi:LOTGIDRAFT_118438"/>
<dbReference type="GO" id="GO:0003677">
    <property type="term" value="F:DNA binding"/>
    <property type="evidence" value="ECO:0007669"/>
    <property type="project" value="UniProtKB-KW"/>
</dbReference>
<dbReference type="GeneID" id="20231619"/>
<dbReference type="GO" id="GO:0045910">
    <property type="term" value="P:negative regulation of DNA recombination"/>
    <property type="evidence" value="ECO:0007669"/>
    <property type="project" value="TreeGrafter"/>
</dbReference>
<comment type="catalytic activity">
    <reaction evidence="15">
        <text>ATP + H2O = ADP + phosphate + H(+)</text>
        <dbReference type="Rhea" id="RHEA:13065"/>
        <dbReference type="ChEBI" id="CHEBI:15377"/>
        <dbReference type="ChEBI" id="CHEBI:15378"/>
        <dbReference type="ChEBI" id="CHEBI:30616"/>
        <dbReference type="ChEBI" id="CHEBI:43474"/>
        <dbReference type="ChEBI" id="CHEBI:456216"/>
    </reaction>
</comment>
<dbReference type="STRING" id="225164.V4ACD9"/>
<dbReference type="InterPro" id="IPR057498">
    <property type="entry name" value="Rtel1_ARCH"/>
</dbReference>
<sequence length="748" mass="84305">MPLLKVGGIDINFPFTPYPCQLDYMKKMVECLQTGVNGILESPTGTGKTLCLLCSSLAWLQNQKAHVQMNKEQGLVPLINDKENITDNFMKKLADSLQQSAAVPKIIYASRTHSQLSQAVQELKRTSYNNMKAAVIGSREQLCINETVKKEVNNAAKVHMCRAKVSARKCHYYNTLEVRSIVGDVVDIEDLVRRGEKSKVCPYYLARELKTDADIIFMPYNYLLDPKSRRANGVELQGNIIIFDEAHNLEKICEDSASFDLSSVDIATAMEEVTKLMEKLVDLAAMEDQTIGGDDDVTLGNDYSLVSAMVFSGTLKDFEENLDAVTIPKDGLTKPGSYIFELLAGVGITYDSKNIIIDLLEKIVAYLTNSSSGLHTKGAGISKYTDSLKKVFSQEIGSNMSILQHQEAVTQSFKVHIHQKEKENNKKKIDSWATNGNADKKERILSFWCFSSGQTMKELKAHGVKSIILTSGTLSPISSFTMEMQIPFPVTLENPHVIEEHQVCVCTLKVGPDSYRLNSSYNHRFEPRYLTSLGNAIVNFSRIVPNGLLIFFPSYTVMDKSVEFWQGNNIWDRITQYKPIFVEPTNKRGFVETIDEFYEKVNDPSKNGAIFMAVCRGKVSEGLDFADTNGRAVLITGIPYPPMKDPKVILKRQFLDEMVRKGNKNMLIGQKWYTQQATRAVNQAIGRVIRHKQDYGAIILCDERFARNESIQQLPVWVRPYVNNFDNYGKAQGYLLRFFKTAESKVRL</sequence>
<dbReference type="GO" id="GO:0051539">
    <property type="term" value="F:4 iron, 4 sulfur cluster binding"/>
    <property type="evidence" value="ECO:0007669"/>
    <property type="project" value="UniProtKB-KW"/>
</dbReference>
<dbReference type="InterPro" id="IPR006555">
    <property type="entry name" value="ATP-dep_Helicase_C"/>
</dbReference>
<dbReference type="SMART" id="SM00487">
    <property type="entry name" value="DEXDc"/>
    <property type="match status" value="1"/>
</dbReference>
<dbReference type="CDD" id="cd17970">
    <property type="entry name" value="DEAHc_FancJ"/>
    <property type="match status" value="1"/>
</dbReference>
<keyword evidence="4" id="KW-0547">Nucleotide-binding</keyword>
<dbReference type="GO" id="GO:0070182">
    <property type="term" value="F:DNA polymerase binding"/>
    <property type="evidence" value="ECO:0007669"/>
    <property type="project" value="TreeGrafter"/>
</dbReference>
<keyword evidence="9" id="KW-0408">Iron</keyword>
<evidence type="ECO:0000256" key="3">
    <source>
        <dbReference type="ARBA" id="ARBA00022723"/>
    </source>
</evidence>
<dbReference type="InterPro" id="IPR045028">
    <property type="entry name" value="DinG/Rad3-like"/>
</dbReference>
<evidence type="ECO:0000256" key="4">
    <source>
        <dbReference type="ARBA" id="ARBA00022741"/>
    </source>
</evidence>
<dbReference type="GO" id="GO:0016818">
    <property type="term" value="F:hydrolase activity, acting on acid anhydrides, in phosphorus-containing anhydrides"/>
    <property type="evidence" value="ECO:0007669"/>
    <property type="project" value="InterPro"/>
</dbReference>
<dbReference type="Pfam" id="PF06733">
    <property type="entry name" value="DEAD_2"/>
    <property type="match status" value="1"/>
</dbReference>